<dbReference type="NCBIfam" id="TIGR00527">
    <property type="entry name" value="gcvH"/>
    <property type="match status" value="1"/>
</dbReference>
<evidence type="ECO:0000313" key="7">
    <source>
        <dbReference type="Proteomes" id="UP000004200"/>
    </source>
</evidence>
<evidence type="ECO:0000259" key="5">
    <source>
        <dbReference type="PROSITE" id="PS50968"/>
    </source>
</evidence>
<dbReference type="GO" id="GO:0005960">
    <property type="term" value="C:glycine cleavage complex"/>
    <property type="evidence" value="ECO:0007669"/>
    <property type="project" value="InterPro"/>
</dbReference>
<dbReference type="PANTHER" id="PTHR11715:SF3">
    <property type="entry name" value="GLYCINE CLEAVAGE SYSTEM H PROTEIN-RELATED"/>
    <property type="match status" value="1"/>
</dbReference>
<dbReference type="InterPro" id="IPR002930">
    <property type="entry name" value="GCV_H"/>
</dbReference>
<feature type="domain" description="Lipoyl-binding" evidence="5">
    <location>
        <begin position="24"/>
        <end position="106"/>
    </location>
</feature>
<dbReference type="PROSITE" id="PS00189">
    <property type="entry name" value="LIPOYL"/>
    <property type="match status" value="1"/>
</dbReference>
<gene>
    <name evidence="3" type="primary">gcvH</name>
    <name evidence="6" type="ORF">ThidrDRAFT_1083</name>
</gene>
<dbReference type="InterPro" id="IPR003016">
    <property type="entry name" value="2-oxoA_DH_lipoyl-BS"/>
</dbReference>
<dbReference type="Pfam" id="PF01597">
    <property type="entry name" value="GCV_H"/>
    <property type="match status" value="1"/>
</dbReference>
<protein>
    <recommendedName>
        <fullName evidence="3">Glycine cleavage system H protein</fullName>
    </recommendedName>
</protein>
<reference evidence="6 7" key="1">
    <citation type="submission" date="2011-06" db="EMBL/GenBank/DDBJ databases">
        <title>The draft genome of Thiorhodococcus drewsii AZ1.</title>
        <authorList>
            <consortium name="US DOE Joint Genome Institute (JGI-PGF)"/>
            <person name="Lucas S."/>
            <person name="Han J."/>
            <person name="Lapidus A."/>
            <person name="Cheng J.-F."/>
            <person name="Goodwin L."/>
            <person name="Pitluck S."/>
            <person name="Peters L."/>
            <person name="Land M.L."/>
            <person name="Hauser L."/>
            <person name="Vogl K."/>
            <person name="Liu Z."/>
            <person name="Imhoff J."/>
            <person name="Thiel V."/>
            <person name="Frigaard N.-U."/>
            <person name="Bryant D.A."/>
            <person name="Woyke T.J."/>
        </authorList>
    </citation>
    <scope>NUCLEOTIDE SEQUENCE [LARGE SCALE GENOMIC DNA]</scope>
    <source>
        <strain evidence="6 7">AZ1</strain>
    </source>
</reference>
<dbReference type="PROSITE" id="PS50968">
    <property type="entry name" value="BIOTINYL_LIPOYL"/>
    <property type="match status" value="1"/>
</dbReference>
<accession>G2DYH1</accession>
<dbReference type="EMBL" id="AFWT01000006">
    <property type="protein sequence ID" value="EGV32598.1"/>
    <property type="molecule type" value="Genomic_DNA"/>
</dbReference>
<dbReference type="OrthoDB" id="9796712at2"/>
<feature type="modified residue" description="N6-lipoyllysine" evidence="3 4">
    <location>
        <position position="65"/>
    </location>
</feature>
<comment type="cofactor">
    <cofactor evidence="3">
        <name>(R)-lipoate</name>
        <dbReference type="ChEBI" id="CHEBI:83088"/>
    </cofactor>
    <text evidence="3">Binds 1 lipoyl cofactor covalently.</text>
</comment>
<keyword evidence="2 3" id="KW-0450">Lipoyl</keyword>
<comment type="caution">
    <text evidence="6">The sequence shown here is derived from an EMBL/GenBank/DDBJ whole genome shotgun (WGS) entry which is preliminary data.</text>
</comment>
<dbReference type="GO" id="GO:0009249">
    <property type="term" value="P:protein lipoylation"/>
    <property type="evidence" value="ECO:0007669"/>
    <property type="project" value="TreeGrafter"/>
</dbReference>
<organism evidence="6 7">
    <name type="scientific">Thiorhodococcus drewsii AZ1</name>
    <dbReference type="NCBI Taxonomy" id="765913"/>
    <lineage>
        <taxon>Bacteria</taxon>
        <taxon>Pseudomonadati</taxon>
        <taxon>Pseudomonadota</taxon>
        <taxon>Gammaproteobacteria</taxon>
        <taxon>Chromatiales</taxon>
        <taxon>Chromatiaceae</taxon>
        <taxon>Thiorhodococcus</taxon>
    </lineage>
</organism>
<dbReference type="Proteomes" id="UP000004200">
    <property type="component" value="Unassembled WGS sequence"/>
</dbReference>
<dbReference type="InterPro" id="IPR033753">
    <property type="entry name" value="GCV_H/Fam206"/>
</dbReference>
<dbReference type="CDD" id="cd06848">
    <property type="entry name" value="GCS_H"/>
    <property type="match status" value="1"/>
</dbReference>
<evidence type="ECO:0000256" key="1">
    <source>
        <dbReference type="ARBA" id="ARBA00009249"/>
    </source>
</evidence>
<comment type="similarity">
    <text evidence="1 3">Belongs to the GcvH family.</text>
</comment>
<evidence type="ECO:0000256" key="4">
    <source>
        <dbReference type="PIRSR" id="PIRSR617453-50"/>
    </source>
</evidence>
<dbReference type="AlphaFoldDB" id="G2DYH1"/>
<dbReference type="eggNOG" id="COG0509">
    <property type="taxonomic scope" value="Bacteria"/>
</dbReference>
<keyword evidence="7" id="KW-1185">Reference proteome</keyword>
<sequence>MSDLPSELRYTKTHEWVKDNGDGTLTVGITDHAQEALGDIVFVEAPEAGRALDAEEACAVVESVKAASDIYSPLAGEVIEANATLTDTPDAINTSPYGDGWIFRIAPADMSALDALLDAAAYEKVVEDEA</sequence>
<dbReference type="GO" id="GO:0019464">
    <property type="term" value="P:glycine decarboxylation via glycine cleavage system"/>
    <property type="evidence" value="ECO:0007669"/>
    <property type="project" value="UniProtKB-UniRule"/>
</dbReference>
<dbReference type="InterPro" id="IPR011053">
    <property type="entry name" value="Single_hybrid_motif"/>
</dbReference>
<dbReference type="SUPFAM" id="SSF51230">
    <property type="entry name" value="Single hybrid motif"/>
    <property type="match status" value="1"/>
</dbReference>
<dbReference type="HAMAP" id="MF_00272">
    <property type="entry name" value="GcvH"/>
    <property type="match status" value="1"/>
</dbReference>
<dbReference type="Gene3D" id="2.40.50.100">
    <property type="match status" value="1"/>
</dbReference>
<name>G2DYH1_9GAMM</name>
<evidence type="ECO:0000256" key="3">
    <source>
        <dbReference type="HAMAP-Rule" id="MF_00272"/>
    </source>
</evidence>
<dbReference type="NCBIfam" id="NF002270">
    <property type="entry name" value="PRK01202.1"/>
    <property type="match status" value="1"/>
</dbReference>
<evidence type="ECO:0000313" key="6">
    <source>
        <dbReference type="EMBL" id="EGV32598.1"/>
    </source>
</evidence>
<comment type="subunit">
    <text evidence="3">The glycine cleavage system is composed of four proteins: P, T, L and H.</text>
</comment>
<proteinExistence type="inferred from homology"/>
<comment type="function">
    <text evidence="3">The glycine cleavage system catalyzes the degradation of glycine. The H protein shuttles the methylamine group of glycine from the P protein to the T protein.</text>
</comment>
<dbReference type="GO" id="GO:0005829">
    <property type="term" value="C:cytosol"/>
    <property type="evidence" value="ECO:0007669"/>
    <property type="project" value="TreeGrafter"/>
</dbReference>
<dbReference type="PANTHER" id="PTHR11715">
    <property type="entry name" value="GLYCINE CLEAVAGE SYSTEM H PROTEIN"/>
    <property type="match status" value="1"/>
</dbReference>
<dbReference type="InterPro" id="IPR000089">
    <property type="entry name" value="Biotin_lipoyl"/>
</dbReference>
<evidence type="ECO:0000256" key="2">
    <source>
        <dbReference type="ARBA" id="ARBA00022823"/>
    </source>
</evidence>
<dbReference type="STRING" id="765913.ThidrDRAFT_1083"/>
<dbReference type="PATRIC" id="fig|765913.3.peg.1110"/>
<dbReference type="InterPro" id="IPR017453">
    <property type="entry name" value="GCV_H_sub"/>
</dbReference>
<dbReference type="RefSeq" id="WP_007039798.1">
    <property type="nucleotide sequence ID" value="NZ_AFWT01000006.1"/>
</dbReference>